<dbReference type="PANTHER" id="PTHR36766">
    <property type="entry name" value="PLANT BROAD-SPECTRUM MILDEW RESISTANCE PROTEIN RPW8"/>
    <property type="match status" value="1"/>
</dbReference>
<dbReference type="Pfam" id="PF00931">
    <property type="entry name" value="NB-ARC"/>
    <property type="match status" value="1"/>
</dbReference>
<dbReference type="GO" id="GO:0043531">
    <property type="term" value="F:ADP binding"/>
    <property type="evidence" value="ECO:0007669"/>
    <property type="project" value="InterPro"/>
</dbReference>
<dbReference type="PANTHER" id="PTHR36766:SF64">
    <property type="entry name" value="OS12G0206100 PROTEIN"/>
    <property type="match status" value="1"/>
</dbReference>
<dbReference type="SUPFAM" id="SSF52540">
    <property type="entry name" value="P-loop containing nucleoside triphosphate hydrolases"/>
    <property type="match status" value="1"/>
</dbReference>
<reference evidence="2" key="1">
    <citation type="journal article" date="2014" name="Science">
        <title>Structural and functional partitioning of bread wheat chromosome 3B.</title>
        <authorList>
            <person name="Choulet F."/>
            <person name="Alberti A."/>
            <person name="Theil S."/>
            <person name="Glover N."/>
            <person name="Barbe V."/>
            <person name="Daron J."/>
            <person name="Pingault L."/>
            <person name="Sourdille P."/>
            <person name="Couloux A."/>
            <person name="Paux E."/>
            <person name="Leroy P."/>
            <person name="Mangenot S."/>
            <person name="Guilhot N."/>
            <person name="Le Gouis J."/>
            <person name="Balfourier F."/>
            <person name="Alaux M."/>
            <person name="Jamilloux V."/>
            <person name="Poulain J."/>
            <person name="Durand C."/>
            <person name="Bellec A."/>
            <person name="Gaspin C."/>
            <person name="Safar J."/>
            <person name="Dolezel J."/>
            <person name="Rogers J."/>
            <person name="Vandepoele K."/>
            <person name="Aury J.M."/>
            <person name="Mayer K."/>
            <person name="Berges H."/>
            <person name="Quesneville H."/>
            <person name="Wincker P."/>
            <person name="Feuillet C."/>
        </authorList>
    </citation>
    <scope>NUCLEOTIDE SEQUENCE</scope>
</reference>
<dbReference type="AlphaFoldDB" id="A0A080YTR9"/>
<dbReference type="InterPro" id="IPR032675">
    <property type="entry name" value="LRR_dom_sf"/>
</dbReference>
<dbReference type="PRINTS" id="PR00364">
    <property type="entry name" value="DISEASERSIST"/>
</dbReference>
<name>A0A080YTR9_WHEAT</name>
<sequence>MAAHAPAPAPAGPTPGQLLGAVVNPPVALGLLVANKIWDPLADYIGYPCDRERRIDDHKQAVLRVIAMKDDFLLIGPCPPSLQSRHWIKCVEQLEKTFSEIQEKYLRGGYFNTCSCAREAIKETKRAEELAGQYKDLCIDIKARLLPVNVSQWEDLSLVTNSYKDLVIKFINDTSGKARLLGIWGMAGIGKSTLLRQVSKSRSEFISDGDDLIVLIVDTGSDYSVAKVQKCLIGLLGVTVAADVTEAGVALAISNRLRGMRFLVMFDDLSGPINLARIGIPDAPPASLKCQKVVFTTQKQAVCASMGADETIHMVCPSEIEAEKLFNHAVGADILKDKRISSLSQDAQDETQDAQQLLHVLQMVAIRGLSKLREVNLKTVGVSITSISISVCPALIDLSWIKDLINLEQLSVTQCRMLNKILSLDVVQQDTISMPKLKTVHLEGLEELTVIADLTLKLDNIVHFSVFLCSKLVGLPVVGERKPKVILDCDISFSDKILQDGNESPYSIRVAW</sequence>
<dbReference type="EMBL" id="HG670306">
    <property type="protein sequence ID" value="CDM86751.1"/>
    <property type="molecule type" value="Genomic_DNA"/>
</dbReference>
<proteinExistence type="predicted"/>
<dbReference type="Gene3D" id="3.80.10.10">
    <property type="entry name" value="Ribonuclease Inhibitor"/>
    <property type="match status" value="1"/>
</dbReference>
<dbReference type="HOGENOM" id="CLU_532554_0_0_1"/>
<dbReference type="SUPFAM" id="SSF52047">
    <property type="entry name" value="RNI-like"/>
    <property type="match status" value="1"/>
</dbReference>
<organism evidence="2">
    <name type="scientific">Triticum aestivum</name>
    <name type="common">Wheat</name>
    <dbReference type="NCBI Taxonomy" id="4565"/>
    <lineage>
        <taxon>Eukaryota</taxon>
        <taxon>Viridiplantae</taxon>
        <taxon>Streptophyta</taxon>
        <taxon>Embryophyta</taxon>
        <taxon>Tracheophyta</taxon>
        <taxon>Spermatophyta</taxon>
        <taxon>Magnoliopsida</taxon>
        <taxon>Liliopsida</taxon>
        <taxon>Poales</taxon>
        <taxon>Poaceae</taxon>
        <taxon>BOP clade</taxon>
        <taxon>Pooideae</taxon>
        <taxon>Triticodae</taxon>
        <taxon>Triticeae</taxon>
        <taxon>Triticinae</taxon>
        <taxon>Triticum</taxon>
    </lineage>
</organism>
<dbReference type="Gene3D" id="3.40.50.300">
    <property type="entry name" value="P-loop containing nucleotide triphosphate hydrolases"/>
    <property type="match status" value="1"/>
</dbReference>
<evidence type="ECO:0000313" key="2">
    <source>
        <dbReference type="EMBL" id="CDM86751.1"/>
    </source>
</evidence>
<protein>
    <recommendedName>
        <fullName evidence="1">NB-ARC domain-containing protein</fullName>
    </recommendedName>
</protein>
<dbReference type="ExpressionAtlas" id="A0A080YTR9">
    <property type="expression patterns" value="baseline and differential"/>
</dbReference>
<accession>A0A080YTR9</accession>
<gene>
    <name evidence="2" type="ORF">TRAES_3BF097800010CFD_c1</name>
</gene>
<dbReference type="InterPro" id="IPR002182">
    <property type="entry name" value="NB-ARC"/>
</dbReference>
<evidence type="ECO:0000259" key="1">
    <source>
        <dbReference type="Pfam" id="PF00931"/>
    </source>
</evidence>
<dbReference type="InterPro" id="IPR027417">
    <property type="entry name" value="P-loop_NTPase"/>
</dbReference>
<feature type="domain" description="NB-ARC" evidence="1">
    <location>
        <begin position="168"/>
        <end position="332"/>
    </location>
</feature>